<dbReference type="Proteomes" id="UP000048908">
    <property type="component" value="Unassembled WGS sequence"/>
</dbReference>
<dbReference type="STRING" id="282197.SAMN04488517_11423"/>
<dbReference type="RefSeq" id="WP_055683272.1">
    <property type="nucleotide sequence ID" value="NZ_CXPG01000020.1"/>
</dbReference>
<protein>
    <submittedName>
        <fullName evidence="2">DNA binding domain, excisionase family</fullName>
    </submittedName>
</protein>
<keyword evidence="3" id="KW-1185">Reference proteome</keyword>
<evidence type="ECO:0000313" key="2">
    <source>
        <dbReference type="EMBL" id="CTQ33921.1"/>
    </source>
</evidence>
<dbReference type="EMBL" id="CXPG01000020">
    <property type="protein sequence ID" value="CTQ33921.1"/>
    <property type="molecule type" value="Genomic_DNA"/>
</dbReference>
<dbReference type="SUPFAM" id="SSF46955">
    <property type="entry name" value="Putative DNA-binding domain"/>
    <property type="match status" value="1"/>
</dbReference>
<accession>A0A0M6XUM0</accession>
<organism evidence="2 3">
    <name type="scientific">Jannaschia rubra</name>
    <dbReference type="NCBI Taxonomy" id="282197"/>
    <lineage>
        <taxon>Bacteria</taxon>
        <taxon>Pseudomonadati</taxon>
        <taxon>Pseudomonadota</taxon>
        <taxon>Alphaproteobacteria</taxon>
        <taxon>Rhodobacterales</taxon>
        <taxon>Roseobacteraceae</taxon>
        <taxon>Jannaschia</taxon>
    </lineage>
</organism>
<sequence length="66" mass="7219">MAAAAEPQIFTSPWLTTEQAAAYLSVSAGTLANWRSMGTGPRYRTVGRIVRYHRDDIDAFMLEGAA</sequence>
<evidence type="ECO:0000259" key="1">
    <source>
        <dbReference type="Pfam" id="PF12728"/>
    </source>
</evidence>
<dbReference type="NCBIfam" id="TIGR01764">
    <property type="entry name" value="excise"/>
    <property type="match status" value="1"/>
</dbReference>
<name>A0A0M6XUM0_9RHOB</name>
<gene>
    <name evidence="2" type="ORF">JAN5088_02710</name>
</gene>
<dbReference type="OrthoDB" id="9806994at2"/>
<proteinExistence type="predicted"/>
<dbReference type="InterPro" id="IPR010093">
    <property type="entry name" value="SinI_DNA-bd"/>
</dbReference>
<dbReference type="InterPro" id="IPR041657">
    <property type="entry name" value="HTH_17"/>
</dbReference>
<dbReference type="AlphaFoldDB" id="A0A0M6XUM0"/>
<reference evidence="2 3" key="1">
    <citation type="submission" date="2015-07" db="EMBL/GenBank/DDBJ databases">
        <authorList>
            <person name="Noorani M."/>
        </authorList>
    </citation>
    <scope>NUCLEOTIDE SEQUENCE [LARGE SCALE GENOMIC DNA]</scope>
    <source>
        <strain evidence="2 3">CECT 5088</strain>
    </source>
</reference>
<evidence type="ECO:0000313" key="3">
    <source>
        <dbReference type="Proteomes" id="UP000048908"/>
    </source>
</evidence>
<dbReference type="InterPro" id="IPR009061">
    <property type="entry name" value="DNA-bd_dom_put_sf"/>
</dbReference>
<feature type="domain" description="Helix-turn-helix" evidence="1">
    <location>
        <begin position="14"/>
        <end position="63"/>
    </location>
</feature>
<dbReference type="GO" id="GO:0003677">
    <property type="term" value="F:DNA binding"/>
    <property type="evidence" value="ECO:0007669"/>
    <property type="project" value="InterPro"/>
</dbReference>
<dbReference type="Pfam" id="PF12728">
    <property type="entry name" value="HTH_17"/>
    <property type="match status" value="1"/>
</dbReference>